<dbReference type="Proteomes" id="UP000282211">
    <property type="component" value="Unassembled WGS sequence"/>
</dbReference>
<dbReference type="EMBL" id="RBII01000001">
    <property type="protein sequence ID" value="RKQ71675.1"/>
    <property type="molecule type" value="Genomic_DNA"/>
</dbReference>
<dbReference type="PANTHER" id="PTHR42911">
    <property type="entry name" value="MODULATOR OF FTSH PROTEASE HFLC"/>
    <property type="match status" value="1"/>
</dbReference>
<dbReference type="CDD" id="cd03404">
    <property type="entry name" value="SPFH_HflK"/>
    <property type="match status" value="1"/>
</dbReference>
<dbReference type="SMART" id="SM00244">
    <property type="entry name" value="PHB"/>
    <property type="match status" value="1"/>
</dbReference>
<comment type="similarity">
    <text evidence="2 3">Belongs to the band 7/mec-2 family. HflK subfamily.</text>
</comment>
<evidence type="ECO:0000259" key="5">
    <source>
        <dbReference type="SMART" id="SM00244"/>
    </source>
</evidence>
<dbReference type="GO" id="GO:0016020">
    <property type="term" value="C:membrane"/>
    <property type="evidence" value="ECO:0007669"/>
    <property type="project" value="UniProtKB-SubCell"/>
</dbReference>
<comment type="subcellular location">
    <subcellularLocation>
        <location evidence="1">Membrane</location>
        <topology evidence="1">Single-pass membrane protein</topology>
    </subcellularLocation>
</comment>
<name>A0A420WLB7_9PROT</name>
<feature type="domain" description="Band 7" evidence="5">
    <location>
        <begin position="94"/>
        <end position="261"/>
    </location>
</feature>
<dbReference type="AlphaFoldDB" id="A0A420WLB7"/>
<comment type="caution">
    <text evidence="6">The sequence shown here is derived from an EMBL/GenBank/DDBJ whole genome shotgun (WGS) entry which is preliminary data.</text>
</comment>
<evidence type="ECO:0000313" key="6">
    <source>
        <dbReference type="EMBL" id="RKQ71675.1"/>
    </source>
</evidence>
<gene>
    <name evidence="6" type="ORF">DES40_1002</name>
</gene>
<keyword evidence="6" id="KW-0378">Hydrolase</keyword>
<evidence type="ECO:0000256" key="3">
    <source>
        <dbReference type="RuleBase" id="RU364113"/>
    </source>
</evidence>
<comment type="function">
    <text evidence="3">HflC and HflK could encode or regulate a protease.</text>
</comment>
<dbReference type="RefSeq" id="WP_121099429.1">
    <property type="nucleotide sequence ID" value="NZ_RBII01000001.1"/>
</dbReference>
<organism evidence="6 7">
    <name type="scientific">Litorimonas taeanensis</name>
    <dbReference type="NCBI Taxonomy" id="568099"/>
    <lineage>
        <taxon>Bacteria</taxon>
        <taxon>Pseudomonadati</taxon>
        <taxon>Pseudomonadota</taxon>
        <taxon>Alphaproteobacteria</taxon>
        <taxon>Maricaulales</taxon>
        <taxon>Robiginitomaculaceae</taxon>
    </lineage>
</organism>
<feature type="region of interest" description="Disordered" evidence="4">
    <location>
        <begin position="1"/>
        <end position="43"/>
    </location>
</feature>
<dbReference type="SUPFAM" id="SSF117892">
    <property type="entry name" value="Band 7/SPFH domain"/>
    <property type="match status" value="1"/>
</dbReference>
<evidence type="ECO:0000256" key="4">
    <source>
        <dbReference type="SAM" id="MobiDB-lite"/>
    </source>
</evidence>
<comment type="subunit">
    <text evidence="3">HflC and HflK may interact to form a multimeric complex.</text>
</comment>
<evidence type="ECO:0000256" key="2">
    <source>
        <dbReference type="ARBA" id="ARBA00006971"/>
    </source>
</evidence>
<dbReference type="PANTHER" id="PTHR42911:SF1">
    <property type="entry name" value="MODULATOR OF FTSH PROTEASE HFLC"/>
    <property type="match status" value="1"/>
</dbReference>
<reference evidence="6 7" key="1">
    <citation type="submission" date="2018-10" db="EMBL/GenBank/DDBJ databases">
        <title>Genomic Encyclopedia of Type Strains, Phase IV (KMG-IV): sequencing the most valuable type-strain genomes for metagenomic binning, comparative biology and taxonomic classification.</title>
        <authorList>
            <person name="Goeker M."/>
        </authorList>
    </citation>
    <scope>NUCLEOTIDE SEQUENCE [LARGE SCALE GENOMIC DNA]</scope>
    <source>
        <strain evidence="6 7">DSM 22008</strain>
    </source>
</reference>
<sequence length="372" mass="40565">MADDKNNSPWGKPKGQSGNGNNPWGQGKPDRNRPKPGEGSADLDNVIQGFKSRVQRGGSGGGGRGGFSGGGSGGDVKFPKWIFAVGALGVLAFSSIFTVQGNEQAVVLRFGDYVRTAGPGLHFKLPAPFETKTIRNVTQQRETRVGVNRAAESLMLTGDENIVDINFTVLWVIKDLESYLFKVDQPDDLVKSAAESVVREVIGKNELDAIITTGRQELRGAVTEQLQALLDEYEAGVLVNDVQFQKTDPPAEVEDDFLDVVNAQQEAETAVNEARAYRNTQVLEAEGTAARLLQEAEGYKDSVIADAEGEAERFRLIYEEYRRAPRVTRQRMYLETIEDIYGDADKIILDSDAGSGVVPYLPLDKLARPGAQ</sequence>
<dbReference type="NCBIfam" id="TIGR01933">
    <property type="entry name" value="hflK"/>
    <property type="match status" value="1"/>
</dbReference>
<dbReference type="GO" id="GO:0006508">
    <property type="term" value="P:proteolysis"/>
    <property type="evidence" value="ECO:0007669"/>
    <property type="project" value="UniProtKB-KW"/>
</dbReference>
<dbReference type="FunCoup" id="A0A420WLB7">
    <property type="interactions" value="198"/>
</dbReference>
<proteinExistence type="inferred from homology"/>
<dbReference type="InterPro" id="IPR001107">
    <property type="entry name" value="Band_7"/>
</dbReference>
<keyword evidence="6" id="KW-0645">Protease</keyword>
<evidence type="ECO:0000256" key="1">
    <source>
        <dbReference type="ARBA" id="ARBA00004167"/>
    </source>
</evidence>
<keyword evidence="7" id="KW-1185">Reference proteome</keyword>
<dbReference type="Pfam" id="PF01145">
    <property type="entry name" value="Band_7"/>
    <property type="match status" value="1"/>
</dbReference>
<accession>A0A420WLB7</accession>
<protein>
    <recommendedName>
        <fullName evidence="3">Protein HflK</fullName>
    </recommendedName>
</protein>
<dbReference type="OrthoDB" id="9779595at2"/>
<dbReference type="InterPro" id="IPR036013">
    <property type="entry name" value="Band_7/SPFH_dom_sf"/>
</dbReference>
<evidence type="ECO:0000313" key="7">
    <source>
        <dbReference type="Proteomes" id="UP000282211"/>
    </source>
</evidence>
<dbReference type="InterPro" id="IPR010201">
    <property type="entry name" value="HflK"/>
</dbReference>
<dbReference type="Gene3D" id="3.30.479.30">
    <property type="entry name" value="Band 7 domain"/>
    <property type="match status" value="1"/>
</dbReference>
<dbReference type="InParanoid" id="A0A420WLB7"/>
<dbReference type="GO" id="GO:0008233">
    <property type="term" value="F:peptidase activity"/>
    <property type="evidence" value="ECO:0007669"/>
    <property type="project" value="UniProtKB-KW"/>
</dbReference>